<sequence>MKKTISVIIPVYNEENSITACLTTLFNQTQKAAEIIIVNDGSTDSTVFLVKEFPVKVLSQAHKGPGAARNLGAKQAIGEILVFVDADMTFDENFLKELVAPILSGKTKGVFNTSEYVSNFDNVWAKCWNFNQNLYTNLRLNPKSREESEDFRAITKSEFDRVGGFSLTGYMDSRTLVGKLDYRPMPVENAISYHANPSSLGEIYRQARWIGRRKMKLGPVGQIINLVRYSAPFSIIFGTLKAVRTAIPEFFVFKPVYDLGFFSGTLTSLLGGTSAR</sequence>
<comment type="similarity">
    <text evidence="1">Belongs to the glycosyltransferase 2 family.</text>
</comment>
<dbReference type="AlphaFoldDB" id="A0A1F5ERR9"/>
<feature type="domain" description="Glycosyltransferase 2-like" evidence="4">
    <location>
        <begin position="6"/>
        <end position="157"/>
    </location>
</feature>
<dbReference type="Pfam" id="PF00535">
    <property type="entry name" value="Glycos_transf_2"/>
    <property type="match status" value="1"/>
</dbReference>
<gene>
    <name evidence="5" type="ORF">A3D09_02335</name>
</gene>
<keyword evidence="2" id="KW-0328">Glycosyltransferase</keyword>
<evidence type="ECO:0000259" key="4">
    <source>
        <dbReference type="Pfam" id="PF00535"/>
    </source>
</evidence>
<proteinExistence type="inferred from homology"/>
<accession>A0A1F5ERR9</accession>
<dbReference type="InterPro" id="IPR001173">
    <property type="entry name" value="Glyco_trans_2-like"/>
</dbReference>
<dbReference type="Gene3D" id="3.90.550.10">
    <property type="entry name" value="Spore Coat Polysaccharide Biosynthesis Protein SpsA, Chain A"/>
    <property type="match status" value="1"/>
</dbReference>
<evidence type="ECO:0000313" key="5">
    <source>
        <dbReference type="EMBL" id="OGD69864.1"/>
    </source>
</evidence>
<protein>
    <recommendedName>
        <fullName evidence="4">Glycosyltransferase 2-like domain-containing protein</fullName>
    </recommendedName>
</protein>
<name>A0A1F5ERR9_9BACT</name>
<dbReference type="GO" id="GO:0016757">
    <property type="term" value="F:glycosyltransferase activity"/>
    <property type="evidence" value="ECO:0007669"/>
    <property type="project" value="UniProtKB-KW"/>
</dbReference>
<dbReference type="InterPro" id="IPR029044">
    <property type="entry name" value="Nucleotide-diphossugar_trans"/>
</dbReference>
<evidence type="ECO:0000256" key="2">
    <source>
        <dbReference type="ARBA" id="ARBA00022676"/>
    </source>
</evidence>
<dbReference type="Proteomes" id="UP000177390">
    <property type="component" value="Unassembled WGS sequence"/>
</dbReference>
<evidence type="ECO:0000313" key="6">
    <source>
        <dbReference type="Proteomes" id="UP000177390"/>
    </source>
</evidence>
<evidence type="ECO:0000256" key="3">
    <source>
        <dbReference type="ARBA" id="ARBA00022679"/>
    </source>
</evidence>
<evidence type="ECO:0000256" key="1">
    <source>
        <dbReference type="ARBA" id="ARBA00006739"/>
    </source>
</evidence>
<organism evidence="5 6">
    <name type="scientific">Candidatus Collierbacteria bacterium RIFCSPHIGHO2_02_FULL_49_10</name>
    <dbReference type="NCBI Taxonomy" id="1817723"/>
    <lineage>
        <taxon>Bacteria</taxon>
        <taxon>Candidatus Collieribacteriota</taxon>
    </lineage>
</organism>
<reference evidence="5 6" key="1">
    <citation type="journal article" date="2016" name="Nat. Commun.">
        <title>Thousands of microbial genomes shed light on interconnected biogeochemical processes in an aquifer system.</title>
        <authorList>
            <person name="Anantharaman K."/>
            <person name="Brown C.T."/>
            <person name="Hug L.A."/>
            <person name="Sharon I."/>
            <person name="Castelle C.J."/>
            <person name="Probst A.J."/>
            <person name="Thomas B.C."/>
            <person name="Singh A."/>
            <person name="Wilkins M.J."/>
            <person name="Karaoz U."/>
            <person name="Brodie E.L."/>
            <person name="Williams K.H."/>
            <person name="Hubbard S.S."/>
            <person name="Banfield J.F."/>
        </authorList>
    </citation>
    <scope>NUCLEOTIDE SEQUENCE [LARGE SCALE GENOMIC DNA]</scope>
</reference>
<dbReference type="PANTHER" id="PTHR43630">
    <property type="entry name" value="POLY-BETA-1,6-N-ACETYL-D-GLUCOSAMINE SYNTHASE"/>
    <property type="match status" value="1"/>
</dbReference>
<dbReference type="SUPFAM" id="SSF53448">
    <property type="entry name" value="Nucleotide-diphospho-sugar transferases"/>
    <property type="match status" value="1"/>
</dbReference>
<dbReference type="EMBL" id="MFAH01000070">
    <property type="protein sequence ID" value="OGD69864.1"/>
    <property type="molecule type" value="Genomic_DNA"/>
</dbReference>
<comment type="caution">
    <text evidence="5">The sequence shown here is derived from an EMBL/GenBank/DDBJ whole genome shotgun (WGS) entry which is preliminary data.</text>
</comment>
<dbReference type="CDD" id="cd00761">
    <property type="entry name" value="Glyco_tranf_GTA_type"/>
    <property type="match status" value="1"/>
</dbReference>
<dbReference type="PANTHER" id="PTHR43630:SF1">
    <property type="entry name" value="POLY-BETA-1,6-N-ACETYL-D-GLUCOSAMINE SYNTHASE"/>
    <property type="match status" value="1"/>
</dbReference>
<keyword evidence="3" id="KW-0808">Transferase</keyword>